<organism evidence="1">
    <name type="scientific">Streptomyces anulatus</name>
    <name type="common">Streptomyces chrysomallus</name>
    <dbReference type="NCBI Taxonomy" id="1892"/>
    <lineage>
        <taxon>Bacteria</taxon>
        <taxon>Bacillati</taxon>
        <taxon>Actinomycetota</taxon>
        <taxon>Actinomycetes</taxon>
        <taxon>Kitasatosporales</taxon>
        <taxon>Streptomycetaceae</taxon>
        <taxon>Streptomyces</taxon>
    </lineage>
</organism>
<gene>
    <name evidence="1" type="ORF">G3I43_07055</name>
</gene>
<name>A0A6G3SLP1_STRAQ</name>
<sequence>MTAELVRHQPAPATLPEKMEYARALAVSGMLPSQYRNQPANLLYALEFAGSLGLHPMAAITGVHVIEGKPSASSALISALVRRAGHKLRVTGNDQEATAQIVRADDPEFTFSCTWTWSRAEQAGLTRKQVWKNYPAAMLKARAITEVAREACEEALSGMHYTPEELGANVNEEGLPVEAEVQQLHRVQPGEGDPWTAPQTAAQGRDYLHEAHEASDAAAVRQIWREAQADGAVPDYLEQIAAVGKDKAVAAPPASAAAPEATDEDVVDAEVLSPEDDYAEAVAQLRAAAEAARLENFEEGTEQALGMPLADAPVSAIRALTAQIRPAA</sequence>
<dbReference type="EMBL" id="JAAGMK010000180">
    <property type="protein sequence ID" value="NEB83937.1"/>
    <property type="molecule type" value="Genomic_DNA"/>
</dbReference>
<protein>
    <recommendedName>
        <fullName evidence="2">Recombinase RecT</fullName>
    </recommendedName>
</protein>
<proteinExistence type="predicted"/>
<evidence type="ECO:0000313" key="1">
    <source>
        <dbReference type="EMBL" id="NEB83937.1"/>
    </source>
</evidence>
<accession>A0A6G3SLP1</accession>
<dbReference type="RefSeq" id="WP_164256912.1">
    <property type="nucleotide sequence ID" value="NZ_JAAGMK010000180.1"/>
</dbReference>
<comment type="caution">
    <text evidence="1">The sequence shown here is derived from an EMBL/GenBank/DDBJ whole genome shotgun (WGS) entry which is preliminary data.</text>
</comment>
<evidence type="ECO:0008006" key="2">
    <source>
        <dbReference type="Google" id="ProtNLM"/>
    </source>
</evidence>
<reference evidence="1" key="1">
    <citation type="submission" date="2020-01" db="EMBL/GenBank/DDBJ databases">
        <title>Insect and environment-associated Actinomycetes.</title>
        <authorList>
            <person name="Currrie C."/>
            <person name="Chevrette M."/>
            <person name="Carlson C."/>
            <person name="Stubbendieck R."/>
            <person name="Wendt-Pienkowski E."/>
        </authorList>
    </citation>
    <scope>NUCLEOTIDE SEQUENCE</scope>
    <source>
        <strain evidence="1">SID505</strain>
    </source>
</reference>
<dbReference type="AlphaFoldDB" id="A0A6G3SLP1"/>